<evidence type="ECO:0000256" key="11">
    <source>
        <dbReference type="ARBA" id="ARBA00022723"/>
    </source>
</evidence>
<keyword evidence="15 23" id="KW-0460">Magnesium</keyword>
<evidence type="ECO:0000256" key="22">
    <source>
        <dbReference type="RuleBase" id="RU000304"/>
    </source>
</evidence>
<keyword evidence="27" id="KW-1185">Reference proteome</keyword>
<dbReference type="Pfam" id="PF00069">
    <property type="entry name" value="Pkinase"/>
    <property type="match status" value="1"/>
</dbReference>
<protein>
    <recommendedName>
        <fullName evidence="5 23">Mitogen-activated protein kinase</fullName>
        <ecNumber evidence="5 23">2.7.11.24</ecNumber>
    </recommendedName>
</protein>
<evidence type="ECO:0000256" key="12">
    <source>
        <dbReference type="ARBA" id="ARBA00022741"/>
    </source>
</evidence>
<keyword evidence="18" id="KW-0539">Nucleus</keyword>
<evidence type="ECO:0000256" key="21">
    <source>
        <dbReference type="PROSITE-ProRule" id="PRU10141"/>
    </source>
</evidence>
<dbReference type="Proteomes" id="UP000694406">
    <property type="component" value="Unplaced"/>
</dbReference>
<dbReference type="PROSITE" id="PS01351">
    <property type="entry name" value="MAPK"/>
    <property type="match status" value="1"/>
</dbReference>
<evidence type="ECO:0000256" key="23">
    <source>
        <dbReference type="RuleBase" id="RU361165"/>
    </source>
</evidence>
<evidence type="ECO:0000256" key="19">
    <source>
        <dbReference type="ARBA" id="ARBA00047592"/>
    </source>
</evidence>
<evidence type="ECO:0000256" key="18">
    <source>
        <dbReference type="ARBA" id="ARBA00023242"/>
    </source>
</evidence>
<dbReference type="GO" id="GO:0046872">
    <property type="term" value="F:metal ion binding"/>
    <property type="evidence" value="ECO:0007669"/>
    <property type="project" value="UniProtKB-KW"/>
</dbReference>
<dbReference type="PROSITE" id="PS00107">
    <property type="entry name" value="PROTEIN_KINASE_ATP"/>
    <property type="match status" value="1"/>
</dbReference>
<sequence length="434" mass="48613">MAFQDPNHPLQAQLCSNVFGALTGLIQPPLAAGLGGGQKYYCNNGVQIGPPQQQQTTLGNAMMVDPEPDRPIGYGAFGVVWSVTDPRDGSRVALKKMPNVFQNLVSCKRVFRELRMLCYFKHDNVLSALDILQPPQIDCFEEIYVITELMQSDLHKVIVSPQPLSSDHIKVFLYQILRGLKYLHSAGVLHRDIKPGNLLVNSNCVLKICDFGLARVEEPDESQHMTQEVVTQYYRAPEILMGSRHYGRPIDIWSVGCIFAELLGRRILFQSQSPIQQLDLITDLLGTPPVAALRSACEGARAHILRGSHKLPSLSVLYMLSGEATHEAVHLLCRMLVFDPNWYTGLSWSSSMGNGSPFVSTPSQLPSKPSSAPQHGILPRCPKKKRDEAAPWMAMTEKEKKDSSRWTEDTRGWHCCWQLREEKEAETLLFILHS</sequence>
<evidence type="ECO:0000313" key="26">
    <source>
        <dbReference type="Ensembl" id="ENSLLTP00000013799.1"/>
    </source>
</evidence>
<accession>A0A8C5S7N4</accession>
<evidence type="ECO:0000256" key="14">
    <source>
        <dbReference type="ARBA" id="ARBA00022840"/>
    </source>
</evidence>
<dbReference type="FunFam" id="1.10.510.10:FF:000162">
    <property type="entry name" value="Mitogen-activated protein kinase"/>
    <property type="match status" value="1"/>
</dbReference>
<evidence type="ECO:0000259" key="25">
    <source>
        <dbReference type="PROSITE" id="PS50011"/>
    </source>
</evidence>
<comment type="cofactor">
    <cofactor evidence="1 23">
        <name>Mg(2+)</name>
        <dbReference type="ChEBI" id="CHEBI:18420"/>
    </cofactor>
</comment>
<dbReference type="GO" id="GO:0005634">
    <property type="term" value="C:nucleus"/>
    <property type="evidence" value="ECO:0007669"/>
    <property type="project" value="UniProtKB-SubCell"/>
</dbReference>
<dbReference type="Gene3D" id="3.30.200.20">
    <property type="entry name" value="Phosphorylase Kinase, domain 1"/>
    <property type="match status" value="1"/>
</dbReference>
<keyword evidence="10" id="KW-0879">Wnt signaling pathway</keyword>
<dbReference type="InterPro" id="IPR017441">
    <property type="entry name" value="Protein_kinase_ATP_BS"/>
</dbReference>
<keyword evidence="14 21" id="KW-0067">ATP-binding</keyword>
<comment type="catalytic activity">
    <reaction evidence="20">
        <text>L-seryl-[protein] + ATP = O-phospho-L-seryl-[protein] + ADP + H(+)</text>
        <dbReference type="Rhea" id="RHEA:17989"/>
        <dbReference type="Rhea" id="RHEA-COMP:9863"/>
        <dbReference type="Rhea" id="RHEA-COMP:11604"/>
        <dbReference type="ChEBI" id="CHEBI:15378"/>
        <dbReference type="ChEBI" id="CHEBI:29999"/>
        <dbReference type="ChEBI" id="CHEBI:30616"/>
        <dbReference type="ChEBI" id="CHEBI:83421"/>
        <dbReference type="ChEBI" id="CHEBI:456216"/>
        <dbReference type="EC" id="2.7.11.24"/>
    </reaction>
</comment>
<keyword evidence="6" id="KW-0963">Cytoplasm</keyword>
<comment type="activity regulation">
    <text evidence="23">Activated by threonine and tyrosine phosphorylation.</text>
</comment>
<evidence type="ECO:0000256" key="9">
    <source>
        <dbReference type="ARBA" id="ARBA00022679"/>
    </source>
</evidence>
<evidence type="ECO:0000256" key="1">
    <source>
        <dbReference type="ARBA" id="ARBA00001946"/>
    </source>
</evidence>
<keyword evidence="17" id="KW-0804">Transcription</keyword>
<dbReference type="GO" id="GO:0005737">
    <property type="term" value="C:cytoplasm"/>
    <property type="evidence" value="ECO:0007669"/>
    <property type="project" value="UniProtKB-SubCell"/>
</dbReference>
<evidence type="ECO:0000256" key="24">
    <source>
        <dbReference type="SAM" id="MobiDB-lite"/>
    </source>
</evidence>
<dbReference type="GeneTree" id="ENSGT00940000165613"/>
<organism evidence="26 27">
    <name type="scientific">Laticauda laticaudata</name>
    <name type="common">Blue-ringed sea krait</name>
    <name type="synonym">Blue-lipped sea krait</name>
    <dbReference type="NCBI Taxonomy" id="8630"/>
    <lineage>
        <taxon>Eukaryota</taxon>
        <taxon>Metazoa</taxon>
        <taxon>Chordata</taxon>
        <taxon>Craniata</taxon>
        <taxon>Vertebrata</taxon>
        <taxon>Euteleostomi</taxon>
        <taxon>Lepidosauria</taxon>
        <taxon>Squamata</taxon>
        <taxon>Bifurcata</taxon>
        <taxon>Unidentata</taxon>
        <taxon>Episquamata</taxon>
        <taxon>Toxicofera</taxon>
        <taxon>Serpentes</taxon>
        <taxon>Colubroidea</taxon>
        <taxon>Elapidae</taxon>
        <taxon>Laticaudinae</taxon>
        <taxon>Laticauda</taxon>
    </lineage>
</organism>
<dbReference type="GO" id="GO:0004707">
    <property type="term" value="F:MAP kinase activity"/>
    <property type="evidence" value="ECO:0007669"/>
    <property type="project" value="UniProtKB-EC"/>
</dbReference>
<reference evidence="26" key="2">
    <citation type="submission" date="2025-09" db="UniProtKB">
        <authorList>
            <consortium name="Ensembl"/>
        </authorList>
    </citation>
    <scope>IDENTIFICATION</scope>
</reference>
<evidence type="ECO:0000256" key="3">
    <source>
        <dbReference type="ARBA" id="ARBA00004496"/>
    </source>
</evidence>
<evidence type="ECO:0000256" key="16">
    <source>
        <dbReference type="ARBA" id="ARBA00023015"/>
    </source>
</evidence>
<evidence type="ECO:0000256" key="13">
    <source>
        <dbReference type="ARBA" id="ARBA00022777"/>
    </source>
</evidence>
<evidence type="ECO:0000256" key="8">
    <source>
        <dbReference type="ARBA" id="ARBA00022553"/>
    </source>
</evidence>
<evidence type="ECO:0000256" key="15">
    <source>
        <dbReference type="ARBA" id="ARBA00022842"/>
    </source>
</evidence>
<feature type="region of interest" description="Disordered" evidence="24">
    <location>
        <begin position="358"/>
        <end position="389"/>
    </location>
</feature>
<dbReference type="GO" id="GO:0016055">
    <property type="term" value="P:Wnt signaling pathway"/>
    <property type="evidence" value="ECO:0007669"/>
    <property type="project" value="UniProtKB-KW"/>
</dbReference>
<dbReference type="GO" id="GO:0009966">
    <property type="term" value="P:regulation of signal transduction"/>
    <property type="evidence" value="ECO:0007669"/>
    <property type="project" value="UniProtKB-ARBA"/>
</dbReference>
<comment type="subcellular location">
    <subcellularLocation>
        <location evidence="3">Cytoplasm</location>
    </subcellularLocation>
    <subcellularLocation>
        <location evidence="2">Nucleus</location>
    </subcellularLocation>
</comment>
<feature type="binding site" evidence="21">
    <location>
        <position position="95"/>
    </location>
    <ligand>
        <name>ATP</name>
        <dbReference type="ChEBI" id="CHEBI:30616"/>
    </ligand>
</feature>
<dbReference type="InterPro" id="IPR011009">
    <property type="entry name" value="Kinase-like_dom_sf"/>
</dbReference>
<keyword evidence="7 22" id="KW-0723">Serine/threonine-protein kinase</keyword>
<feature type="domain" description="Protein kinase" evidence="25">
    <location>
        <begin position="66"/>
        <end position="359"/>
    </location>
</feature>
<dbReference type="SMART" id="SM00220">
    <property type="entry name" value="S_TKc"/>
    <property type="match status" value="1"/>
</dbReference>
<feature type="compositionally biased region" description="Polar residues" evidence="24">
    <location>
        <begin position="358"/>
        <end position="373"/>
    </location>
</feature>
<name>A0A8C5S7N4_LATLA</name>
<evidence type="ECO:0000256" key="10">
    <source>
        <dbReference type="ARBA" id="ARBA00022687"/>
    </source>
</evidence>
<evidence type="ECO:0000313" key="27">
    <source>
        <dbReference type="Proteomes" id="UP000694406"/>
    </source>
</evidence>
<evidence type="ECO:0000256" key="4">
    <source>
        <dbReference type="ARBA" id="ARBA00008832"/>
    </source>
</evidence>
<keyword evidence="9 23" id="KW-0808">Transferase</keyword>
<keyword evidence="12 21" id="KW-0547">Nucleotide-binding</keyword>
<proteinExistence type="inferred from homology"/>
<dbReference type="InterPro" id="IPR003527">
    <property type="entry name" value="MAP_kinase_CS"/>
</dbReference>
<reference evidence="26" key="1">
    <citation type="submission" date="2025-08" db="UniProtKB">
        <authorList>
            <consortium name="Ensembl"/>
        </authorList>
    </citation>
    <scope>IDENTIFICATION</scope>
</reference>
<dbReference type="PANTHER" id="PTHR24055">
    <property type="entry name" value="MITOGEN-ACTIVATED PROTEIN KINASE"/>
    <property type="match status" value="1"/>
</dbReference>
<keyword evidence="16" id="KW-0805">Transcription regulation</keyword>
<evidence type="ECO:0000256" key="20">
    <source>
        <dbReference type="ARBA" id="ARBA00048312"/>
    </source>
</evidence>
<evidence type="ECO:0000256" key="17">
    <source>
        <dbReference type="ARBA" id="ARBA00023163"/>
    </source>
</evidence>
<dbReference type="AlphaFoldDB" id="A0A8C5S7N4"/>
<dbReference type="SUPFAM" id="SSF56112">
    <property type="entry name" value="Protein kinase-like (PK-like)"/>
    <property type="match status" value="1"/>
</dbReference>
<evidence type="ECO:0000256" key="6">
    <source>
        <dbReference type="ARBA" id="ARBA00022490"/>
    </source>
</evidence>
<dbReference type="PROSITE" id="PS00108">
    <property type="entry name" value="PROTEIN_KINASE_ST"/>
    <property type="match status" value="1"/>
</dbReference>
<keyword evidence="8" id="KW-0597">Phosphoprotein</keyword>
<dbReference type="Ensembl" id="ENSLLTT00000014338.1">
    <property type="protein sequence ID" value="ENSLLTP00000013799.1"/>
    <property type="gene ID" value="ENSLLTG00000010558.1"/>
</dbReference>
<dbReference type="InterPro" id="IPR050117">
    <property type="entry name" value="MAPK"/>
</dbReference>
<dbReference type="FunFam" id="3.30.200.20:FF:000164">
    <property type="entry name" value="Mitogen-activated protein kinase"/>
    <property type="match status" value="1"/>
</dbReference>
<evidence type="ECO:0000256" key="5">
    <source>
        <dbReference type="ARBA" id="ARBA00012411"/>
    </source>
</evidence>
<dbReference type="GO" id="GO:0005524">
    <property type="term" value="F:ATP binding"/>
    <property type="evidence" value="ECO:0007669"/>
    <property type="project" value="UniProtKB-UniRule"/>
</dbReference>
<evidence type="ECO:0000256" key="7">
    <source>
        <dbReference type="ARBA" id="ARBA00022527"/>
    </source>
</evidence>
<keyword evidence="13 23" id="KW-0418">Kinase</keyword>
<dbReference type="InterPro" id="IPR008271">
    <property type="entry name" value="Ser/Thr_kinase_AS"/>
</dbReference>
<dbReference type="Gene3D" id="1.10.510.10">
    <property type="entry name" value="Transferase(Phosphotransferase) domain 1"/>
    <property type="match status" value="1"/>
</dbReference>
<evidence type="ECO:0000256" key="2">
    <source>
        <dbReference type="ARBA" id="ARBA00004123"/>
    </source>
</evidence>
<comment type="similarity">
    <text evidence="4">Belongs to the protein kinase superfamily. CMGC Ser/Thr protein kinase family. MAP kinase subfamily.</text>
</comment>
<keyword evidence="11" id="KW-0479">Metal-binding</keyword>
<comment type="catalytic activity">
    <reaction evidence="19 23">
        <text>L-threonyl-[protein] + ATP = O-phospho-L-threonyl-[protein] + ADP + H(+)</text>
        <dbReference type="Rhea" id="RHEA:46608"/>
        <dbReference type="Rhea" id="RHEA-COMP:11060"/>
        <dbReference type="Rhea" id="RHEA-COMP:11605"/>
        <dbReference type="ChEBI" id="CHEBI:15378"/>
        <dbReference type="ChEBI" id="CHEBI:30013"/>
        <dbReference type="ChEBI" id="CHEBI:30616"/>
        <dbReference type="ChEBI" id="CHEBI:61977"/>
        <dbReference type="ChEBI" id="CHEBI:456216"/>
        <dbReference type="EC" id="2.7.11.24"/>
    </reaction>
</comment>
<dbReference type="InterPro" id="IPR000719">
    <property type="entry name" value="Prot_kinase_dom"/>
</dbReference>
<dbReference type="PROSITE" id="PS50011">
    <property type="entry name" value="PROTEIN_KINASE_DOM"/>
    <property type="match status" value="1"/>
</dbReference>
<comment type="similarity">
    <text evidence="23">Belongs to the protein kinase superfamily. Ser/Thr protein kinase family. MAP kinase subfamily.</text>
</comment>
<dbReference type="EC" id="2.7.11.24" evidence="5 23"/>